<dbReference type="SUPFAM" id="SSF56784">
    <property type="entry name" value="HAD-like"/>
    <property type="match status" value="1"/>
</dbReference>
<comment type="caution">
    <text evidence="1">The sequence shown here is derived from an EMBL/GenBank/DDBJ whole genome shotgun (WGS) entry which is preliminary data.</text>
</comment>
<sequence length="215" mass="24429">MAPYKCVFLDWAFTLSNSLFWNHLDDPENPHYPTFQAIQATLFGKNSSFSQMTDWMRGELSSEDVIAFICQQNPTFDPQLLLQELALSCSQMQFVSAEIPAYVHQLQTMGIKVVVATDNMDTFSRWTVPALKLQNIFDDVLNSYKLKGLKMDKTADGKSVFFGDYLQTHQIGYGESVLIDDGDEQYGQIISSFGIDYRQIEPRVGLVPELQKLLS</sequence>
<dbReference type="AlphaFoldDB" id="A0A402BGP4"/>
<evidence type="ECO:0000313" key="1">
    <source>
        <dbReference type="EMBL" id="GCE30555.1"/>
    </source>
</evidence>
<organism evidence="1 2">
    <name type="scientific">Dictyobacter alpinus</name>
    <dbReference type="NCBI Taxonomy" id="2014873"/>
    <lineage>
        <taxon>Bacteria</taxon>
        <taxon>Bacillati</taxon>
        <taxon>Chloroflexota</taxon>
        <taxon>Ktedonobacteria</taxon>
        <taxon>Ktedonobacterales</taxon>
        <taxon>Dictyobacteraceae</taxon>
        <taxon>Dictyobacter</taxon>
    </lineage>
</organism>
<dbReference type="RefSeq" id="WP_126630629.1">
    <property type="nucleotide sequence ID" value="NZ_BIFT01000002.1"/>
</dbReference>
<reference evidence="2" key="1">
    <citation type="submission" date="2018-12" db="EMBL/GenBank/DDBJ databases">
        <title>Tengunoibacter tsumagoiensis gen. nov., sp. nov., Dictyobacter kobayashii sp. nov., D. alpinus sp. nov., and D. joshuensis sp. nov. and description of Dictyobacteraceae fam. nov. within the order Ktedonobacterales isolated from Tengu-no-mugimeshi.</title>
        <authorList>
            <person name="Wang C.M."/>
            <person name="Zheng Y."/>
            <person name="Sakai Y."/>
            <person name="Toyoda A."/>
            <person name="Minakuchi Y."/>
            <person name="Abe K."/>
            <person name="Yokota A."/>
            <person name="Yabe S."/>
        </authorList>
    </citation>
    <scope>NUCLEOTIDE SEQUENCE [LARGE SCALE GENOMIC DNA]</scope>
    <source>
        <strain evidence="2">Uno16</strain>
    </source>
</reference>
<evidence type="ECO:0008006" key="3">
    <source>
        <dbReference type="Google" id="ProtNLM"/>
    </source>
</evidence>
<protein>
    <recommendedName>
        <fullName evidence="3">Haloacid dehalogenase</fullName>
    </recommendedName>
</protein>
<dbReference type="InterPro" id="IPR036412">
    <property type="entry name" value="HAD-like_sf"/>
</dbReference>
<keyword evidence="2" id="KW-1185">Reference proteome</keyword>
<name>A0A402BGP4_9CHLR</name>
<dbReference type="Proteomes" id="UP000287171">
    <property type="component" value="Unassembled WGS sequence"/>
</dbReference>
<dbReference type="InterPro" id="IPR023214">
    <property type="entry name" value="HAD_sf"/>
</dbReference>
<gene>
    <name evidence="1" type="ORF">KDA_60390</name>
</gene>
<dbReference type="Gene3D" id="3.40.50.1000">
    <property type="entry name" value="HAD superfamily/HAD-like"/>
    <property type="match status" value="1"/>
</dbReference>
<accession>A0A402BGP4</accession>
<dbReference type="OrthoDB" id="4526727at2"/>
<dbReference type="EMBL" id="BIFT01000002">
    <property type="protein sequence ID" value="GCE30555.1"/>
    <property type="molecule type" value="Genomic_DNA"/>
</dbReference>
<evidence type="ECO:0000313" key="2">
    <source>
        <dbReference type="Proteomes" id="UP000287171"/>
    </source>
</evidence>
<proteinExistence type="predicted"/>